<dbReference type="PROSITE" id="PS50206">
    <property type="entry name" value="RHODANESE_3"/>
    <property type="match status" value="2"/>
</dbReference>
<dbReference type="AlphaFoldDB" id="A0A1D8UX18"/>
<organism evidence="3 4">
    <name type="scientific">Kozakia baliensis</name>
    <dbReference type="NCBI Taxonomy" id="153496"/>
    <lineage>
        <taxon>Bacteria</taxon>
        <taxon>Pseudomonadati</taxon>
        <taxon>Pseudomonadota</taxon>
        <taxon>Alphaproteobacteria</taxon>
        <taxon>Acetobacterales</taxon>
        <taxon>Acetobacteraceae</taxon>
        <taxon>Kozakia</taxon>
    </lineage>
</organism>
<dbReference type="EMBL" id="CP014674">
    <property type="protein sequence ID" value="AOX18194.1"/>
    <property type="molecule type" value="Genomic_DNA"/>
</dbReference>
<dbReference type="SMART" id="SM00450">
    <property type="entry name" value="RHOD"/>
    <property type="match status" value="2"/>
</dbReference>
<dbReference type="KEGG" id="kba:A0U89_07805"/>
<dbReference type="OrthoDB" id="9781034at2"/>
<keyword evidence="4" id="KW-1185">Reference proteome</keyword>
<dbReference type="Gene3D" id="3.40.250.10">
    <property type="entry name" value="Rhodanese-like domain"/>
    <property type="match status" value="2"/>
</dbReference>
<evidence type="ECO:0000313" key="3">
    <source>
        <dbReference type="EMBL" id="AOX18194.1"/>
    </source>
</evidence>
<dbReference type="InterPro" id="IPR036873">
    <property type="entry name" value="Rhodanese-like_dom_sf"/>
</dbReference>
<dbReference type="GO" id="GO:0004792">
    <property type="term" value="F:thiosulfate-cyanide sulfurtransferase activity"/>
    <property type="evidence" value="ECO:0007669"/>
    <property type="project" value="TreeGrafter"/>
</dbReference>
<dbReference type="Proteomes" id="UP000179145">
    <property type="component" value="Chromosome"/>
</dbReference>
<dbReference type="CDD" id="cd01449">
    <property type="entry name" value="TST_Repeat_2"/>
    <property type="match status" value="1"/>
</dbReference>
<dbReference type="PANTHER" id="PTHR11364:SF27">
    <property type="entry name" value="SULFURTRANSFERASE"/>
    <property type="match status" value="1"/>
</dbReference>
<dbReference type="Pfam" id="PF00581">
    <property type="entry name" value="Rhodanese"/>
    <property type="match status" value="2"/>
</dbReference>
<keyword evidence="2" id="KW-0677">Repeat</keyword>
<dbReference type="PANTHER" id="PTHR11364">
    <property type="entry name" value="THIOSULFATE SULFERTANSFERASE"/>
    <property type="match status" value="1"/>
</dbReference>
<dbReference type="RefSeq" id="WP_070403694.1">
    <property type="nucleotide sequence ID" value="NZ_BJVW01000003.1"/>
</dbReference>
<keyword evidence="1" id="KW-0808">Transferase</keyword>
<evidence type="ECO:0000256" key="2">
    <source>
        <dbReference type="ARBA" id="ARBA00022737"/>
    </source>
</evidence>
<dbReference type="SUPFAM" id="SSF52821">
    <property type="entry name" value="Rhodanese/Cell cycle control phosphatase"/>
    <property type="match status" value="2"/>
</dbReference>
<sequence>MSYSPLFSAKELLSQGDRTFSYLDTSVLLPGQKGDLEADFASARLPGARRFVLDHFSDNSTALPHMVPSAGEFSQALTALGIGNDDVIVVYDRQGSVGACRAWWMLRLFGHERIHILDGGLDAYRKEGGALVSGAPQTPSPATQPYRTHPHYTMLAGLGDVETALGQDEFRILDARSPARFRGEVPEPRPGVRGGHMPGAVNLPYADLVDADGLFFSKEALRHRFAQAEAVERRVITSCGSGLTAATLTVGLAVAGLPIGQLYDGSWAEWGADLSTPVVTG</sequence>
<protein>
    <submittedName>
        <fullName evidence="3">Uncharacterized protein</fullName>
    </submittedName>
</protein>
<accession>A0A1D8UX18</accession>
<dbReference type="CDD" id="cd01448">
    <property type="entry name" value="TST_Repeat_1"/>
    <property type="match status" value="1"/>
</dbReference>
<dbReference type="STRING" id="153496.A0U89_07805"/>
<dbReference type="eggNOG" id="COG2897">
    <property type="taxonomic scope" value="Bacteria"/>
</dbReference>
<dbReference type="InterPro" id="IPR045078">
    <property type="entry name" value="TST/MPST-like"/>
</dbReference>
<dbReference type="InterPro" id="IPR001763">
    <property type="entry name" value="Rhodanese-like_dom"/>
</dbReference>
<evidence type="ECO:0000256" key="1">
    <source>
        <dbReference type="ARBA" id="ARBA00022679"/>
    </source>
</evidence>
<evidence type="ECO:0000313" key="4">
    <source>
        <dbReference type="Proteomes" id="UP000179145"/>
    </source>
</evidence>
<proteinExistence type="predicted"/>
<name>A0A1D8UX18_9PROT</name>
<reference evidence="3 4" key="1">
    <citation type="journal article" date="2016" name="Microb. Cell Fact.">
        <title>Dissection of exopolysaccharide biosynthesis in Kozakia baliensis.</title>
        <authorList>
            <person name="Brandt J.U."/>
            <person name="Jakob F."/>
            <person name="Behr J."/>
            <person name="Geissler A.J."/>
            <person name="Vogel R.F."/>
        </authorList>
    </citation>
    <scope>NUCLEOTIDE SEQUENCE [LARGE SCALE GENOMIC DNA]</scope>
    <source>
        <strain evidence="3 4">DSM 14400</strain>
    </source>
</reference>
<gene>
    <name evidence="3" type="ORF">A0U89_07805</name>
</gene>